<protein>
    <recommendedName>
        <fullName evidence="1">Glycosyl transferase family 1 domain-containing protein</fullName>
    </recommendedName>
</protein>
<evidence type="ECO:0000313" key="3">
    <source>
        <dbReference type="Proteomes" id="UP000015525"/>
    </source>
</evidence>
<evidence type="ECO:0000259" key="1">
    <source>
        <dbReference type="Pfam" id="PF00534"/>
    </source>
</evidence>
<evidence type="ECO:0000313" key="2">
    <source>
        <dbReference type="EMBL" id="EQB04472.1"/>
    </source>
</evidence>
<gene>
    <name evidence="2" type="ORF">L288_13850</name>
</gene>
<dbReference type="PATRIC" id="fig|1329909.3.peg.2659"/>
<dbReference type="Pfam" id="PF00534">
    <property type="entry name" value="Glycos_transf_1"/>
    <property type="match status" value="1"/>
</dbReference>
<reference evidence="2 3" key="1">
    <citation type="journal article" date="2013" name="Genome Announc.">
        <title>Draft Genome Sequence of Sphingobium quisquiliarum Strain P25T, a Novel Hexachlorocyclohexane (HCH)-Degrading Bacterium Isolated from an HCH Dumpsite.</title>
        <authorList>
            <person name="Kumar Singh A."/>
            <person name="Sangwan N."/>
            <person name="Sharma A."/>
            <person name="Gupta V."/>
            <person name="Khurana J.P."/>
            <person name="Lal R."/>
        </authorList>
    </citation>
    <scope>NUCLEOTIDE SEQUENCE [LARGE SCALE GENOMIC DNA]</scope>
    <source>
        <strain evidence="2 3">P25</strain>
    </source>
</reference>
<proteinExistence type="predicted"/>
<dbReference type="GO" id="GO:0016757">
    <property type="term" value="F:glycosyltransferase activity"/>
    <property type="evidence" value="ECO:0007669"/>
    <property type="project" value="InterPro"/>
</dbReference>
<dbReference type="Proteomes" id="UP000015525">
    <property type="component" value="Unassembled WGS sequence"/>
</dbReference>
<dbReference type="EMBL" id="ATHO01000128">
    <property type="protein sequence ID" value="EQB04472.1"/>
    <property type="molecule type" value="Genomic_DNA"/>
</dbReference>
<dbReference type="InterPro" id="IPR050194">
    <property type="entry name" value="Glycosyltransferase_grp1"/>
</dbReference>
<dbReference type="InterPro" id="IPR001296">
    <property type="entry name" value="Glyco_trans_1"/>
</dbReference>
<sequence>MMPVTQVALGRFHHFHLARQLEQRGRLAAIWSGYPRFKLKDESGISPDKIHSFPWFYVPAQAAPRLPVIGAVPSVRRYMHWRAIEAIDRRVAASLDAPTILVGLSSGGLQAGRRAQALGGAHVCDRGSTHIRFQDSILKEEYARWDIPYQPIDPRVVAKEEAEYANADIITVPSQFCFQTFIDAGVPTERIRIIPYGGRLDRFAPTGEPDPDAFTVLFVGNVTIRKGIAYLLQAFAALPHPAKRLKIIGAIDPEVEPLLRKMPLDSVDFLGSVPNISLPGHYSSADVMVLPSLEEGLALVMAEAMACGCPVIASANTGALNLFTDGVEGRIVPARSTQALLEAMQDLAQDRVAASEMRQRARRRIELLGGYDRYGEQWADLLGELDSASSTTRRAAA</sequence>
<dbReference type="CDD" id="cd03801">
    <property type="entry name" value="GT4_PimA-like"/>
    <property type="match status" value="1"/>
</dbReference>
<name>T0GUV5_9SPHN</name>
<dbReference type="RefSeq" id="WP_021238894.1">
    <property type="nucleotide sequence ID" value="NZ_ATHO01000128.1"/>
</dbReference>
<dbReference type="AlphaFoldDB" id="T0GUV5"/>
<accession>T0GUV5</accession>
<dbReference type="Gene3D" id="3.40.50.2000">
    <property type="entry name" value="Glycogen Phosphorylase B"/>
    <property type="match status" value="2"/>
</dbReference>
<dbReference type="PANTHER" id="PTHR45947:SF3">
    <property type="entry name" value="SULFOQUINOVOSYL TRANSFERASE SQD2"/>
    <property type="match status" value="1"/>
</dbReference>
<organism evidence="2 3">
    <name type="scientific">Sphingobium quisquiliarum P25</name>
    <dbReference type="NCBI Taxonomy" id="1329909"/>
    <lineage>
        <taxon>Bacteria</taxon>
        <taxon>Pseudomonadati</taxon>
        <taxon>Pseudomonadota</taxon>
        <taxon>Alphaproteobacteria</taxon>
        <taxon>Sphingomonadales</taxon>
        <taxon>Sphingomonadaceae</taxon>
        <taxon>Sphingobium</taxon>
    </lineage>
</organism>
<dbReference type="PANTHER" id="PTHR45947">
    <property type="entry name" value="SULFOQUINOVOSYL TRANSFERASE SQD2"/>
    <property type="match status" value="1"/>
</dbReference>
<keyword evidence="3" id="KW-1185">Reference proteome</keyword>
<feature type="domain" description="Glycosyl transferase family 1" evidence="1">
    <location>
        <begin position="210"/>
        <end position="363"/>
    </location>
</feature>
<comment type="caution">
    <text evidence="2">The sequence shown here is derived from an EMBL/GenBank/DDBJ whole genome shotgun (WGS) entry which is preliminary data.</text>
</comment>
<dbReference type="SUPFAM" id="SSF53756">
    <property type="entry name" value="UDP-Glycosyltransferase/glycogen phosphorylase"/>
    <property type="match status" value="1"/>
</dbReference>